<accession>A0A2T3KN28</accession>
<dbReference type="Gene3D" id="3.30.1690.10">
    <property type="entry name" value="TcpA-like pilin"/>
    <property type="match status" value="1"/>
</dbReference>
<evidence type="ECO:0000313" key="4">
    <source>
        <dbReference type="Proteomes" id="UP000241426"/>
    </source>
</evidence>
<sequence>MLNNLKYKKGFSLIEFMLVMVAILIASALIVPKFLEARDTSQGREEAGKVTELKTRIEAYYAQEPDFSGLDSAFSGIAPRTFSKNSSDQVINMWRKVIKVAPATHGTSAGYTITYEGVPRGTVCNEFIKTSKANFWNEMKVGTVTLNQDSNIADIMKACRVVKGKKNTSTEVVFTYWNI</sequence>
<feature type="transmembrane region" description="Helical" evidence="1">
    <location>
        <begin position="12"/>
        <end position="31"/>
    </location>
</feature>
<dbReference type="NCBIfam" id="TIGR02532">
    <property type="entry name" value="IV_pilin_GFxxxE"/>
    <property type="match status" value="1"/>
</dbReference>
<evidence type="ECO:0000256" key="1">
    <source>
        <dbReference type="SAM" id="Phobius"/>
    </source>
</evidence>
<reference evidence="3 4" key="1">
    <citation type="submission" date="2018-01" db="EMBL/GenBank/DDBJ databases">
        <title>Whole genome sequencing of Histamine producing bacteria.</title>
        <authorList>
            <person name="Butler K."/>
        </authorList>
    </citation>
    <scope>NUCLEOTIDE SEQUENCE [LARGE SCALE GENOMIC DNA]</scope>
    <source>
        <strain evidence="3 4">FS-7.2</strain>
    </source>
</reference>
<dbReference type="EMBL" id="PYNF01000002">
    <property type="protein sequence ID" value="PSV01206.1"/>
    <property type="molecule type" value="Genomic_DNA"/>
</dbReference>
<keyword evidence="1" id="KW-1133">Transmembrane helix</keyword>
<proteinExistence type="predicted"/>
<evidence type="ECO:0000259" key="2">
    <source>
        <dbReference type="Pfam" id="PF08805"/>
    </source>
</evidence>
<feature type="domain" description="Type 4 secretion system PilS N-terminal" evidence="2">
    <location>
        <begin position="78"/>
        <end position="162"/>
    </location>
</feature>
<keyword evidence="1" id="KW-0812">Transmembrane</keyword>
<dbReference type="InterPro" id="IPR045584">
    <property type="entry name" value="Pilin-like"/>
</dbReference>
<dbReference type="Proteomes" id="UP000241426">
    <property type="component" value="Unassembled WGS sequence"/>
</dbReference>
<keyword evidence="1" id="KW-0472">Membrane</keyword>
<dbReference type="InterPro" id="IPR012902">
    <property type="entry name" value="N_methyl_site"/>
</dbReference>
<organism evidence="3 4">
    <name type="scientific">Photobacterium kishitanii</name>
    <dbReference type="NCBI Taxonomy" id="318456"/>
    <lineage>
        <taxon>Bacteria</taxon>
        <taxon>Pseudomonadati</taxon>
        <taxon>Pseudomonadota</taxon>
        <taxon>Gammaproteobacteria</taxon>
        <taxon>Vibrionales</taxon>
        <taxon>Vibrionaceae</taxon>
        <taxon>Photobacterium</taxon>
    </lineage>
</organism>
<comment type="caution">
    <text evidence="3">The sequence shown here is derived from an EMBL/GenBank/DDBJ whole genome shotgun (WGS) entry which is preliminary data.</text>
</comment>
<protein>
    <recommendedName>
        <fullName evidence="2">Type 4 secretion system PilS N-terminal domain-containing protein</fullName>
    </recommendedName>
</protein>
<dbReference type="RefSeq" id="WP_107288932.1">
    <property type="nucleotide sequence ID" value="NZ_PYNF01000002.1"/>
</dbReference>
<dbReference type="SUPFAM" id="SSF54523">
    <property type="entry name" value="Pili subunits"/>
    <property type="match status" value="1"/>
</dbReference>
<dbReference type="Pfam" id="PF08805">
    <property type="entry name" value="PilS"/>
    <property type="match status" value="1"/>
</dbReference>
<gene>
    <name evidence="3" type="ORF">C9J27_03920</name>
</gene>
<name>A0A2T3KN28_9GAMM</name>
<dbReference type="AlphaFoldDB" id="A0A2T3KN28"/>
<dbReference type="PROSITE" id="PS00409">
    <property type="entry name" value="PROKAR_NTER_METHYL"/>
    <property type="match status" value="1"/>
</dbReference>
<dbReference type="Pfam" id="PF07963">
    <property type="entry name" value="N_methyl"/>
    <property type="match status" value="1"/>
</dbReference>
<dbReference type="InterPro" id="IPR014911">
    <property type="entry name" value="PilS_N"/>
</dbReference>
<evidence type="ECO:0000313" key="3">
    <source>
        <dbReference type="EMBL" id="PSV01206.1"/>
    </source>
</evidence>